<evidence type="ECO:0000313" key="1">
    <source>
        <dbReference type="EMBL" id="CAG6463952.1"/>
    </source>
</evidence>
<dbReference type="EMBL" id="HBUE01049924">
    <property type="protein sequence ID" value="CAG6463955.1"/>
    <property type="molecule type" value="Transcribed_RNA"/>
</dbReference>
<protein>
    <submittedName>
        <fullName evidence="1">(northern house mosquito) hypothetical protein</fullName>
    </submittedName>
</protein>
<dbReference type="AlphaFoldDB" id="A0A8D8AVI0"/>
<sequence length="101" mass="11285">MMVPNTVRDRAPDPRVARTGSMLVQAPVAQIQLANFSQTLRYVHPLELLTGTHKVIRPLADPAWFAGLFCARCFDPLLLRFVDVYELFVVRPSASHLALVA</sequence>
<proteinExistence type="predicted"/>
<accession>A0A8D8AVI0</accession>
<organism evidence="1">
    <name type="scientific">Culex pipiens</name>
    <name type="common">House mosquito</name>
    <dbReference type="NCBI Taxonomy" id="7175"/>
    <lineage>
        <taxon>Eukaryota</taxon>
        <taxon>Metazoa</taxon>
        <taxon>Ecdysozoa</taxon>
        <taxon>Arthropoda</taxon>
        <taxon>Hexapoda</taxon>
        <taxon>Insecta</taxon>
        <taxon>Pterygota</taxon>
        <taxon>Neoptera</taxon>
        <taxon>Endopterygota</taxon>
        <taxon>Diptera</taxon>
        <taxon>Nematocera</taxon>
        <taxon>Culicoidea</taxon>
        <taxon>Culicidae</taxon>
        <taxon>Culicinae</taxon>
        <taxon>Culicini</taxon>
        <taxon>Culex</taxon>
        <taxon>Culex</taxon>
    </lineage>
</organism>
<reference evidence="1" key="1">
    <citation type="submission" date="2021-05" db="EMBL/GenBank/DDBJ databases">
        <authorList>
            <person name="Alioto T."/>
            <person name="Alioto T."/>
            <person name="Gomez Garrido J."/>
        </authorList>
    </citation>
    <scope>NUCLEOTIDE SEQUENCE</scope>
</reference>
<dbReference type="EMBL" id="HBUE01049923">
    <property type="protein sequence ID" value="CAG6463952.1"/>
    <property type="molecule type" value="Transcribed_RNA"/>
</dbReference>
<name>A0A8D8AVI0_CULPI</name>